<evidence type="ECO:0000313" key="3">
    <source>
        <dbReference type="Proteomes" id="UP001138500"/>
    </source>
</evidence>
<feature type="compositionally biased region" description="Pro residues" evidence="1">
    <location>
        <begin position="16"/>
        <end position="39"/>
    </location>
</feature>
<feature type="region of interest" description="Disordered" evidence="1">
    <location>
        <begin position="1"/>
        <end position="46"/>
    </location>
</feature>
<sequence length="198" mass="22168">MPPKPKAKPKAKPPTRHPPPPRTRKPSPPPTTPPPPTTWPTPALTSAPLRQRYRIGRGEQGVLTFEPYKSLLLPHWRFRTLPLATRSAGILHSAFASYVAAGDFVGADMARKFLQMGMTRARRYGNFRGGRKYGRGGEGRVLLERSQGHPAREEKMRVAGVFEGVWRECRGDEGYGRLKGEFLAEQRGWEERDGEEGG</sequence>
<reference evidence="2 3" key="1">
    <citation type="journal article" date="2018" name="IMA Fungus">
        <title>IMA Genome-F 10: Nine draft genome sequences of Claviceps purpurea s.lat., including C. arundinis, C. humidiphila, and C. cf. spartinae, pseudomolecules for the pitch canker pathogen Fusarium circinatum, draft genome of Davidsoniella eucalypti, Grosmannia galeiformis, Quambalaria eucalypti, and Teratosphaeria destructans.</title>
        <authorList>
            <person name="Wingfield B.D."/>
            <person name="Liu M."/>
            <person name="Nguyen H.D."/>
            <person name="Lane F.A."/>
            <person name="Morgan S.W."/>
            <person name="De Vos L."/>
            <person name="Wilken P.M."/>
            <person name="Duong T.A."/>
            <person name="Aylward J."/>
            <person name="Coetzee M.P."/>
            <person name="Dadej K."/>
            <person name="De Beer Z.W."/>
            <person name="Findlay W."/>
            <person name="Havenga M."/>
            <person name="Kolarik M."/>
            <person name="Menzies J.G."/>
            <person name="Naidoo K."/>
            <person name="Pochopski O."/>
            <person name="Shoukouhi P."/>
            <person name="Santana Q.C."/>
            <person name="Seifert K.A."/>
            <person name="Soal N."/>
            <person name="Steenkamp E.T."/>
            <person name="Tatham C.T."/>
            <person name="van der Nest M.A."/>
            <person name="Wingfield M.J."/>
        </authorList>
    </citation>
    <scope>NUCLEOTIDE SEQUENCE [LARGE SCALE GENOMIC DNA]</scope>
    <source>
        <strain evidence="2">CMW44962</strain>
    </source>
</reference>
<organism evidence="2 3">
    <name type="scientific">Teratosphaeria destructans</name>
    <dbReference type="NCBI Taxonomy" id="418781"/>
    <lineage>
        <taxon>Eukaryota</taxon>
        <taxon>Fungi</taxon>
        <taxon>Dikarya</taxon>
        <taxon>Ascomycota</taxon>
        <taxon>Pezizomycotina</taxon>
        <taxon>Dothideomycetes</taxon>
        <taxon>Dothideomycetidae</taxon>
        <taxon>Mycosphaerellales</taxon>
        <taxon>Teratosphaeriaceae</taxon>
        <taxon>Teratosphaeria</taxon>
    </lineage>
</organism>
<feature type="compositionally biased region" description="Basic residues" evidence="1">
    <location>
        <begin position="1"/>
        <end position="15"/>
    </location>
</feature>
<dbReference type="InterPro" id="IPR025494">
    <property type="entry name" value="DUF4385"/>
</dbReference>
<dbReference type="EMBL" id="RIBY02001845">
    <property type="protein sequence ID" value="KAH9827946.1"/>
    <property type="molecule type" value="Genomic_DNA"/>
</dbReference>
<name>A0A9W7W2Q5_9PEZI</name>
<comment type="caution">
    <text evidence="2">The sequence shown here is derived from an EMBL/GenBank/DDBJ whole genome shotgun (WGS) entry which is preliminary data.</text>
</comment>
<dbReference type="Proteomes" id="UP001138500">
    <property type="component" value="Unassembled WGS sequence"/>
</dbReference>
<evidence type="ECO:0000256" key="1">
    <source>
        <dbReference type="SAM" id="MobiDB-lite"/>
    </source>
</evidence>
<evidence type="ECO:0000313" key="2">
    <source>
        <dbReference type="EMBL" id="KAH9827946.1"/>
    </source>
</evidence>
<keyword evidence="3" id="KW-1185">Reference proteome</keyword>
<dbReference type="AlphaFoldDB" id="A0A9W7W2Q5"/>
<dbReference type="Pfam" id="PF14328">
    <property type="entry name" value="DUF4385"/>
    <property type="match status" value="1"/>
</dbReference>
<reference evidence="2 3" key="2">
    <citation type="journal article" date="2021" name="Curr. Genet.">
        <title>Genetic response to nitrogen starvation in the aggressive Eucalyptus foliar pathogen Teratosphaeria destructans.</title>
        <authorList>
            <person name="Havenga M."/>
            <person name="Wingfield B.D."/>
            <person name="Wingfield M.J."/>
            <person name="Dreyer L.L."/>
            <person name="Roets F."/>
            <person name="Aylward J."/>
        </authorList>
    </citation>
    <scope>NUCLEOTIDE SEQUENCE [LARGE SCALE GENOMIC DNA]</scope>
    <source>
        <strain evidence="2">CMW44962</strain>
    </source>
</reference>
<accession>A0A9W7W2Q5</accession>
<dbReference type="OrthoDB" id="2589819at2759"/>
<gene>
    <name evidence="2" type="ORF">Tdes44962_MAKER02700</name>
</gene>
<proteinExistence type="predicted"/>
<protein>
    <submittedName>
        <fullName evidence="2">Uncharacterized protein</fullName>
    </submittedName>
</protein>